<dbReference type="PANTHER" id="PTHR30349:SF41">
    <property type="entry name" value="INTEGRASE_RECOMBINASE PROTEIN MJ0367-RELATED"/>
    <property type="match status" value="1"/>
</dbReference>
<dbReference type="PROSITE" id="PS51900">
    <property type="entry name" value="CB"/>
    <property type="match status" value="1"/>
</dbReference>
<dbReference type="InterPro" id="IPR011010">
    <property type="entry name" value="DNA_brk_join_enz"/>
</dbReference>
<keyword evidence="2" id="KW-0229">DNA integration</keyword>
<organism evidence="8 9">
    <name type="scientific">Candidatus Desulfatibia profunda</name>
    <dbReference type="NCBI Taxonomy" id="2841695"/>
    <lineage>
        <taxon>Bacteria</taxon>
        <taxon>Pseudomonadati</taxon>
        <taxon>Thermodesulfobacteriota</taxon>
        <taxon>Desulfobacteria</taxon>
        <taxon>Desulfobacterales</taxon>
        <taxon>Desulfobacterales incertae sedis</taxon>
        <taxon>Candidatus Desulfatibia</taxon>
    </lineage>
</organism>
<dbReference type="GO" id="GO:0015074">
    <property type="term" value="P:DNA integration"/>
    <property type="evidence" value="ECO:0007669"/>
    <property type="project" value="UniProtKB-KW"/>
</dbReference>
<dbReference type="AlphaFoldDB" id="A0A8J6NWL7"/>
<evidence type="ECO:0000256" key="2">
    <source>
        <dbReference type="ARBA" id="ARBA00022908"/>
    </source>
</evidence>
<dbReference type="GO" id="GO:0003677">
    <property type="term" value="F:DNA binding"/>
    <property type="evidence" value="ECO:0007669"/>
    <property type="project" value="UniProtKB-UniRule"/>
</dbReference>
<dbReference type="InterPro" id="IPR010998">
    <property type="entry name" value="Integrase_recombinase_N"/>
</dbReference>
<accession>A0A8J6NWL7</accession>
<dbReference type="InterPro" id="IPR002104">
    <property type="entry name" value="Integrase_catalytic"/>
</dbReference>
<dbReference type="Pfam" id="PF00589">
    <property type="entry name" value="Phage_integrase"/>
    <property type="match status" value="1"/>
</dbReference>
<evidence type="ECO:0000256" key="5">
    <source>
        <dbReference type="PROSITE-ProRule" id="PRU01248"/>
    </source>
</evidence>
<dbReference type="InterPro" id="IPR044068">
    <property type="entry name" value="CB"/>
</dbReference>
<evidence type="ECO:0000256" key="1">
    <source>
        <dbReference type="ARBA" id="ARBA00008857"/>
    </source>
</evidence>
<feature type="domain" description="Core-binding (CB)" evidence="7">
    <location>
        <begin position="6"/>
        <end position="84"/>
    </location>
</feature>
<dbReference type="Pfam" id="PF02899">
    <property type="entry name" value="Phage_int_SAM_1"/>
    <property type="match status" value="1"/>
</dbReference>
<feature type="domain" description="Tyr recombinase" evidence="6">
    <location>
        <begin position="105"/>
        <end position="315"/>
    </location>
</feature>
<comment type="similarity">
    <text evidence="1">Belongs to the 'phage' integrase family.</text>
</comment>
<evidence type="ECO:0000259" key="6">
    <source>
        <dbReference type="PROSITE" id="PS51898"/>
    </source>
</evidence>
<dbReference type="SUPFAM" id="SSF56349">
    <property type="entry name" value="DNA breaking-rejoining enzymes"/>
    <property type="match status" value="1"/>
</dbReference>
<name>A0A8J6NWL7_9BACT</name>
<dbReference type="InterPro" id="IPR004107">
    <property type="entry name" value="Integrase_SAM-like_N"/>
</dbReference>
<dbReference type="InterPro" id="IPR013762">
    <property type="entry name" value="Integrase-like_cat_sf"/>
</dbReference>
<dbReference type="GO" id="GO:0006310">
    <property type="term" value="P:DNA recombination"/>
    <property type="evidence" value="ECO:0007669"/>
    <property type="project" value="UniProtKB-KW"/>
</dbReference>
<dbReference type="PROSITE" id="PS51898">
    <property type="entry name" value="TYR_RECOMBINASE"/>
    <property type="match status" value="1"/>
</dbReference>
<dbReference type="Proteomes" id="UP000603434">
    <property type="component" value="Unassembled WGS sequence"/>
</dbReference>
<evidence type="ECO:0000256" key="4">
    <source>
        <dbReference type="ARBA" id="ARBA00023172"/>
    </source>
</evidence>
<evidence type="ECO:0000256" key="3">
    <source>
        <dbReference type="ARBA" id="ARBA00023125"/>
    </source>
</evidence>
<comment type="caution">
    <text evidence="8">The sequence shown here is derived from an EMBL/GenBank/DDBJ whole genome shotgun (WGS) entry which is preliminary data.</text>
</comment>
<dbReference type="InterPro" id="IPR050090">
    <property type="entry name" value="Tyrosine_recombinase_XerCD"/>
</dbReference>
<keyword evidence="4" id="KW-0233">DNA recombination</keyword>
<evidence type="ECO:0000259" key="7">
    <source>
        <dbReference type="PROSITE" id="PS51900"/>
    </source>
</evidence>
<dbReference type="PANTHER" id="PTHR30349">
    <property type="entry name" value="PHAGE INTEGRASE-RELATED"/>
    <property type="match status" value="1"/>
</dbReference>
<protein>
    <submittedName>
        <fullName evidence="8">Tyrosine-type recombinase/integrase</fullName>
    </submittedName>
</protein>
<proteinExistence type="inferred from homology"/>
<dbReference type="EMBL" id="JACNJH010000292">
    <property type="protein sequence ID" value="MBC8363357.1"/>
    <property type="molecule type" value="Genomic_DNA"/>
</dbReference>
<evidence type="ECO:0000313" key="9">
    <source>
        <dbReference type="Proteomes" id="UP000603434"/>
    </source>
</evidence>
<evidence type="ECO:0000313" key="8">
    <source>
        <dbReference type="EMBL" id="MBC8363357.1"/>
    </source>
</evidence>
<gene>
    <name evidence="8" type="ORF">H8E23_18415</name>
</gene>
<sequence>MKRFESFMAQKLEEYVTYRKNLGYAKEALRPSLSTFDGYLKERNADWNAMQPSFFLQLRANIQKHPNTVNRTLSAIRGFFNFLIRQGIYAYNPLQDIPPLPEKYFIPFVFSPEETEQLLQAISNRLRKTKKDFLTDVSMYLATLLVARCGMRISEPVRLLLTHYRVDDGTIYIEKTKFRKDRLIPMPISVMAEIENYLSVRKSLMPHDENPYLLAGKGQKGLSDRQVRALFHQRVKDIGLARSKQNIGNVTFGHPTPHSLRHAFAINTLKRIKDRGESTQHALPVLAAYMGHRKYQYTHAYLKVSDAKHVAGLIAFSKSQLDVI</sequence>
<dbReference type="Gene3D" id="1.10.443.10">
    <property type="entry name" value="Intergrase catalytic core"/>
    <property type="match status" value="1"/>
</dbReference>
<reference evidence="8 9" key="1">
    <citation type="submission" date="2020-08" db="EMBL/GenBank/DDBJ databases">
        <title>Bridging the membrane lipid divide: bacteria of the FCB group superphylum have the potential to synthesize archaeal ether lipids.</title>
        <authorList>
            <person name="Villanueva L."/>
            <person name="Von Meijenfeldt F.A.B."/>
            <person name="Westbye A.B."/>
            <person name="Yadav S."/>
            <person name="Hopmans E.C."/>
            <person name="Dutilh B.E."/>
            <person name="Sinninghe Damste J.S."/>
        </authorList>
    </citation>
    <scope>NUCLEOTIDE SEQUENCE [LARGE SCALE GENOMIC DNA]</scope>
    <source>
        <strain evidence="8">NIOZ-UU30</strain>
    </source>
</reference>
<dbReference type="Gene3D" id="1.10.150.130">
    <property type="match status" value="1"/>
</dbReference>
<keyword evidence="3 5" id="KW-0238">DNA-binding</keyword>